<dbReference type="InterPro" id="IPR016187">
    <property type="entry name" value="CTDL_fold"/>
</dbReference>
<dbReference type="InterPro" id="IPR016186">
    <property type="entry name" value="C-type_lectin-like/link_sf"/>
</dbReference>
<dbReference type="InterPro" id="IPR051004">
    <property type="entry name" value="DC-SIGN_domain-containing"/>
</dbReference>
<dbReference type="PANTHER" id="PTHR22802:SF471">
    <property type="entry name" value="CD209F ANTIGEN"/>
    <property type="match status" value="1"/>
</dbReference>
<dbReference type="InterPro" id="IPR001304">
    <property type="entry name" value="C-type_lectin-like"/>
</dbReference>
<proteinExistence type="predicted"/>
<accession>A0A2B4R4V6</accession>
<evidence type="ECO:0000313" key="2">
    <source>
        <dbReference type="EMBL" id="PFX11408.1"/>
    </source>
</evidence>
<protein>
    <submittedName>
        <fullName evidence="2">C-type lectin domain family 17, member A</fullName>
    </submittedName>
</protein>
<dbReference type="OrthoDB" id="5973476at2759"/>
<dbReference type="Gene3D" id="3.10.100.10">
    <property type="entry name" value="Mannose-Binding Protein A, subunit A"/>
    <property type="match status" value="1"/>
</dbReference>
<dbReference type="PANTHER" id="PTHR22802">
    <property type="entry name" value="C-TYPE LECTIN SUPERFAMILY MEMBER"/>
    <property type="match status" value="1"/>
</dbReference>
<dbReference type="GO" id="GO:0030246">
    <property type="term" value="F:carbohydrate binding"/>
    <property type="evidence" value="ECO:0007669"/>
    <property type="project" value="UniProtKB-KW"/>
</dbReference>
<keyword evidence="3" id="KW-1185">Reference proteome</keyword>
<dbReference type="SUPFAM" id="SSF56436">
    <property type="entry name" value="C-type lectin-like"/>
    <property type="match status" value="1"/>
</dbReference>
<dbReference type="AlphaFoldDB" id="A0A2B4R4V6"/>
<dbReference type="SMART" id="SM00034">
    <property type="entry name" value="CLECT"/>
    <property type="match status" value="1"/>
</dbReference>
<dbReference type="Pfam" id="PF00059">
    <property type="entry name" value="Lectin_C"/>
    <property type="match status" value="1"/>
</dbReference>
<reference evidence="3" key="1">
    <citation type="journal article" date="2017" name="bioRxiv">
        <title>Comparative analysis of the genomes of Stylophora pistillata and Acropora digitifera provides evidence for extensive differences between species of corals.</title>
        <authorList>
            <person name="Voolstra C.R."/>
            <person name="Li Y."/>
            <person name="Liew Y.J."/>
            <person name="Baumgarten S."/>
            <person name="Zoccola D."/>
            <person name="Flot J.-F."/>
            <person name="Tambutte S."/>
            <person name="Allemand D."/>
            <person name="Aranda M."/>
        </authorList>
    </citation>
    <scope>NUCLEOTIDE SEQUENCE [LARGE SCALE GENOMIC DNA]</scope>
</reference>
<feature type="domain" description="C-type lectin" evidence="1">
    <location>
        <begin position="37"/>
        <end position="148"/>
    </location>
</feature>
<gene>
    <name evidence="2" type="primary">CLEC17A</name>
    <name evidence="2" type="ORF">AWC38_SpisGene24871</name>
</gene>
<dbReference type="EMBL" id="LSMT01002578">
    <property type="protein sequence ID" value="PFX11408.1"/>
    <property type="molecule type" value="Genomic_DNA"/>
</dbReference>
<dbReference type="Proteomes" id="UP000225706">
    <property type="component" value="Unassembled WGS sequence"/>
</dbReference>
<sequence>MIWIIVSSPKQDATKLRDCGILVIVRLKVAECHSDCFEDSCYEFKKEEKTWKDARNACKEKRGDLVSIETVEEWDFIKGVIQKQSAKTWFIGLEKRAGSWTWVSGRSLTICNWKNYQGAVNGRVARLHKNNRTFLHGKGEKKKYFICETAKGIGENTSQGYCYMPVAIPCKLEYDKKNWTQTCRFSGHYCSMSCTVSACEPSEEFCGQKCAKTFNPLVQQCTDDKHVNSTYNQTCNATKCDLTEGEQNFSTRNTCYCEDDECSKTCSDIKCTQTCRGRENG</sequence>
<organism evidence="2 3">
    <name type="scientific">Stylophora pistillata</name>
    <name type="common">Smooth cauliflower coral</name>
    <dbReference type="NCBI Taxonomy" id="50429"/>
    <lineage>
        <taxon>Eukaryota</taxon>
        <taxon>Metazoa</taxon>
        <taxon>Cnidaria</taxon>
        <taxon>Anthozoa</taxon>
        <taxon>Hexacorallia</taxon>
        <taxon>Scleractinia</taxon>
        <taxon>Astrocoeniina</taxon>
        <taxon>Pocilloporidae</taxon>
        <taxon>Stylophora</taxon>
    </lineage>
</organism>
<keyword evidence="2" id="KW-0430">Lectin</keyword>
<comment type="caution">
    <text evidence="2">The sequence shown here is derived from an EMBL/GenBank/DDBJ whole genome shotgun (WGS) entry which is preliminary data.</text>
</comment>
<evidence type="ECO:0000259" key="1">
    <source>
        <dbReference type="PROSITE" id="PS50041"/>
    </source>
</evidence>
<name>A0A2B4R4V6_STYPI</name>
<dbReference type="PROSITE" id="PS50041">
    <property type="entry name" value="C_TYPE_LECTIN_2"/>
    <property type="match status" value="1"/>
</dbReference>
<dbReference type="CDD" id="cd00037">
    <property type="entry name" value="CLECT"/>
    <property type="match status" value="1"/>
</dbReference>
<evidence type="ECO:0000313" key="3">
    <source>
        <dbReference type="Proteomes" id="UP000225706"/>
    </source>
</evidence>